<accession>A0A9D4D5D5</accession>
<dbReference type="EMBL" id="JAIWYP010000011">
    <property type="protein sequence ID" value="KAH3738447.1"/>
    <property type="molecule type" value="Genomic_DNA"/>
</dbReference>
<name>A0A9D4D5D5_DREPO</name>
<feature type="compositionally biased region" description="Basic and acidic residues" evidence="1">
    <location>
        <begin position="62"/>
        <end position="72"/>
    </location>
</feature>
<organism evidence="2 3">
    <name type="scientific">Dreissena polymorpha</name>
    <name type="common">Zebra mussel</name>
    <name type="synonym">Mytilus polymorpha</name>
    <dbReference type="NCBI Taxonomy" id="45954"/>
    <lineage>
        <taxon>Eukaryota</taxon>
        <taxon>Metazoa</taxon>
        <taxon>Spiralia</taxon>
        <taxon>Lophotrochozoa</taxon>
        <taxon>Mollusca</taxon>
        <taxon>Bivalvia</taxon>
        <taxon>Autobranchia</taxon>
        <taxon>Heteroconchia</taxon>
        <taxon>Euheterodonta</taxon>
        <taxon>Imparidentia</taxon>
        <taxon>Neoheterodontei</taxon>
        <taxon>Myida</taxon>
        <taxon>Dreissenoidea</taxon>
        <taxon>Dreissenidae</taxon>
        <taxon>Dreissena</taxon>
    </lineage>
</organism>
<dbReference type="Proteomes" id="UP000828390">
    <property type="component" value="Unassembled WGS sequence"/>
</dbReference>
<evidence type="ECO:0000256" key="1">
    <source>
        <dbReference type="SAM" id="MobiDB-lite"/>
    </source>
</evidence>
<feature type="region of interest" description="Disordered" evidence="1">
    <location>
        <begin position="42"/>
        <end position="72"/>
    </location>
</feature>
<proteinExistence type="predicted"/>
<dbReference type="AlphaFoldDB" id="A0A9D4D5D5"/>
<reference evidence="2" key="2">
    <citation type="submission" date="2020-11" db="EMBL/GenBank/DDBJ databases">
        <authorList>
            <person name="McCartney M.A."/>
            <person name="Auch B."/>
            <person name="Kono T."/>
            <person name="Mallez S."/>
            <person name="Becker A."/>
            <person name="Gohl D.M."/>
            <person name="Silverstein K.A.T."/>
            <person name="Koren S."/>
            <person name="Bechman K.B."/>
            <person name="Herman A."/>
            <person name="Abrahante J.E."/>
            <person name="Garbe J."/>
        </authorList>
    </citation>
    <scope>NUCLEOTIDE SEQUENCE</scope>
    <source>
        <strain evidence="2">Duluth1</strain>
        <tissue evidence="2">Whole animal</tissue>
    </source>
</reference>
<comment type="caution">
    <text evidence="2">The sequence shown here is derived from an EMBL/GenBank/DDBJ whole genome shotgun (WGS) entry which is preliminary data.</text>
</comment>
<protein>
    <submittedName>
        <fullName evidence="2">Uncharacterized protein</fullName>
    </submittedName>
</protein>
<evidence type="ECO:0000313" key="2">
    <source>
        <dbReference type="EMBL" id="KAH3738447.1"/>
    </source>
</evidence>
<keyword evidence="3" id="KW-1185">Reference proteome</keyword>
<reference evidence="2" key="1">
    <citation type="journal article" date="2019" name="bioRxiv">
        <title>The Genome of the Zebra Mussel, Dreissena polymorpha: A Resource for Invasive Species Research.</title>
        <authorList>
            <person name="McCartney M.A."/>
            <person name="Auch B."/>
            <person name="Kono T."/>
            <person name="Mallez S."/>
            <person name="Zhang Y."/>
            <person name="Obille A."/>
            <person name="Becker A."/>
            <person name="Abrahante J.E."/>
            <person name="Garbe J."/>
            <person name="Badalamenti J.P."/>
            <person name="Herman A."/>
            <person name="Mangelson H."/>
            <person name="Liachko I."/>
            <person name="Sullivan S."/>
            <person name="Sone E.D."/>
            <person name="Koren S."/>
            <person name="Silverstein K.A.T."/>
            <person name="Beckman K.B."/>
            <person name="Gohl D.M."/>
        </authorList>
    </citation>
    <scope>NUCLEOTIDE SEQUENCE</scope>
    <source>
        <strain evidence="2">Duluth1</strain>
        <tissue evidence="2">Whole animal</tissue>
    </source>
</reference>
<evidence type="ECO:0000313" key="3">
    <source>
        <dbReference type="Proteomes" id="UP000828390"/>
    </source>
</evidence>
<sequence length="72" mass="8137">MVVPGNNRRATITGFNRERRSSVDHALFDICRATAVLPSHHDCSSRDALSAPKTRARTLPDNMRRYQDRLGT</sequence>
<gene>
    <name evidence="2" type="ORF">DPMN_045081</name>
</gene>